<dbReference type="AlphaFoldDB" id="A0A3P3YE14"/>
<name>A0A3P3YE14_PLABS</name>
<evidence type="ECO:0000313" key="2">
    <source>
        <dbReference type="EMBL" id="SPQ98180.1"/>
    </source>
</evidence>
<dbReference type="Pfam" id="PF11397">
    <property type="entry name" value="GlcNAc"/>
    <property type="match status" value="2"/>
</dbReference>
<sequence>MAFRLPEQTPGGATVGTRDPIARISSKMLHRRRSSLPTPAWASRADSERRRRRRCRGAGAALTIAWSTVVLVMLAVTNSGTSPRQPQVLTSDRFIYDEQNAPFLNETVAEYRTRLNSVDIDDDDTIFVSIATYRDDACPGTIQTMMTAASRPDRVFVGLVDQTNLDDPHTDDIQCHARLPDDIRKRVRLVRMRHVNARGPTHARHIASKLWDGERFFLMIDAHSTFRDGWDRILIDNIRQLPNPSKAVISHYPPGDAGELHKDAPVTWICKAEDHEQSPPGLFVLAQDYCQEPNWSPHLRTRPRGTCSSAFIGGGLFFLHSSFLRDVPFDPFLPYLFHGEEVLIAARLYTSGYDMYAPAQNVLSHVYGGRDKNIYDDHAQNGMGVDASGAEARARYILGLALADDMDVDLRGIEDGLGMGNVRPLQEYMAFAGLGKASDKVYENRCLQRFETHGWVDAYGPAPGETDGS</sequence>
<feature type="transmembrane region" description="Helical" evidence="1">
    <location>
        <begin position="57"/>
        <end position="76"/>
    </location>
</feature>
<dbReference type="SUPFAM" id="SSF53448">
    <property type="entry name" value="Nucleotide-diphospho-sugar transferases"/>
    <property type="match status" value="1"/>
</dbReference>
<dbReference type="PANTHER" id="PTHR34496:SF10">
    <property type="entry name" value="GLCNAC TRANSFERASE"/>
    <property type="match status" value="1"/>
</dbReference>
<evidence type="ECO:0000256" key="1">
    <source>
        <dbReference type="SAM" id="Phobius"/>
    </source>
</evidence>
<geneLocation type="mitochondrion" evidence="2"/>
<dbReference type="Proteomes" id="UP000290189">
    <property type="component" value="Unassembled WGS sequence"/>
</dbReference>
<evidence type="ECO:0000313" key="3">
    <source>
        <dbReference type="Proteomes" id="UP000290189"/>
    </source>
</evidence>
<accession>A0A3P3YE14</accession>
<organism evidence="2 3">
    <name type="scientific">Plasmodiophora brassicae</name>
    <name type="common">Clubroot disease agent</name>
    <dbReference type="NCBI Taxonomy" id="37360"/>
    <lineage>
        <taxon>Eukaryota</taxon>
        <taxon>Sar</taxon>
        <taxon>Rhizaria</taxon>
        <taxon>Endomyxa</taxon>
        <taxon>Phytomyxea</taxon>
        <taxon>Plasmodiophorida</taxon>
        <taxon>Plasmodiophoridae</taxon>
        <taxon>Plasmodiophora</taxon>
    </lineage>
</organism>
<keyword evidence="1" id="KW-0812">Transmembrane</keyword>
<dbReference type="EMBL" id="OVEO01000009">
    <property type="protein sequence ID" value="SPQ98180.1"/>
    <property type="molecule type" value="Genomic_DNA"/>
</dbReference>
<keyword evidence="2" id="KW-0496">Mitochondrion</keyword>
<dbReference type="InterPro" id="IPR021067">
    <property type="entry name" value="Glycosyltransferase"/>
</dbReference>
<dbReference type="PANTHER" id="PTHR34496">
    <property type="entry name" value="GLCNAC TRANSFERASE-RELATED"/>
    <property type="match status" value="1"/>
</dbReference>
<protein>
    <submittedName>
        <fullName evidence="2">Uncharacterized protein</fullName>
    </submittedName>
</protein>
<keyword evidence="1" id="KW-0472">Membrane</keyword>
<reference evidence="2 3" key="1">
    <citation type="submission" date="2018-03" db="EMBL/GenBank/DDBJ databases">
        <authorList>
            <person name="Fogelqvist J."/>
        </authorList>
    </citation>
    <scope>NUCLEOTIDE SEQUENCE [LARGE SCALE GENOMIC DNA]</scope>
</reference>
<proteinExistence type="predicted"/>
<gene>
    <name evidence="2" type="ORF">PLBR_LOCUS5395</name>
</gene>
<keyword evidence="1" id="KW-1133">Transmembrane helix</keyword>
<dbReference type="InterPro" id="IPR029044">
    <property type="entry name" value="Nucleotide-diphossugar_trans"/>
</dbReference>